<organism evidence="2 3">
    <name type="scientific">Symbiodinium natans</name>
    <dbReference type="NCBI Taxonomy" id="878477"/>
    <lineage>
        <taxon>Eukaryota</taxon>
        <taxon>Sar</taxon>
        <taxon>Alveolata</taxon>
        <taxon>Dinophyceae</taxon>
        <taxon>Suessiales</taxon>
        <taxon>Symbiodiniaceae</taxon>
        <taxon>Symbiodinium</taxon>
    </lineage>
</organism>
<comment type="caution">
    <text evidence="2">The sequence shown here is derived from an EMBL/GenBank/DDBJ whole genome shotgun (WGS) entry which is preliminary data.</text>
</comment>
<evidence type="ECO:0000313" key="3">
    <source>
        <dbReference type="Proteomes" id="UP000604046"/>
    </source>
</evidence>
<gene>
    <name evidence="2" type="ORF">SNAT2548_LOCUS11503</name>
</gene>
<keyword evidence="1" id="KW-0812">Transmembrane</keyword>
<evidence type="ECO:0000313" key="2">
    <source>
        <dbReference type="EMBL" id="CAE7244885.1"/>
    </source>
</evidence>
<feature type="transmembrane region" description="Helical" evidence="1">
    <location>
        <begin position="47"/>
        <end position="70"/>
    </location>
</feature>
<keyword evidence="1" id="KW-1133">Transmembrane helix</keyword>
<reference evidence="2" key="1">
    <citation type="submission" date="2021-02" db="EMBL/GenBank/DDBJ databases">
        <authorList>
            <person name="Dougan E. K."/>
            <person name="Rhodes N."/>
            <person name="Thang M."/>
            <person name="Chan C."/>
        </authorList>
    </citation>
    <scope>NUCLEOTIDE SEQUENCE</scope>
</reference>
<name>A0A812LIP3_9DINO</name>
<protein>
    <submittedName>
        <fullName evidence="2">Uncharacterized protein</fullName>
    </submittedName>
</protein>
<evidence type="ECO:0000256" key="1">
    <source>
        <dbReference type="SAM" id="Phobius"/>
    </source>
</evidence>
<dbReference type="AlphaFoldDB" id="A0A812LIP3"/>
<accession>A0A812LIP3</accession>
<sequence>MRGRCSTSADVIAGVLFLGEARAATCPETLHLPLAAMFPVASAASVSGWVASIEVALRFAMFAALIYATLGFMPRADVSPVMLSGHSLGVNVAHTVAGR</sequence>
<keyword evidence="1" id="KW-0472">Membrane</keyword>
<proteinExistence type="predicted"/>
<dbReference type="Proteomes" id="UP000604046">
    <property type="component" value="Unassembled WGS sequence"/>
</dbReference>
<keyword evidence="3" id="KW-1185">Reference proteome</keyword>
<dbReference type="EMBL" id="CAJNDS010001035">
    <property type="protein sequence ID" value="CAE7244885.1"/>
    <property type="molecule type" value="Genomic_DNA"/>
</dbReference>